<feature type="transmembrane region" description="Helical" evidence="2">
    <location>
        <begin position="200"/>
        <end position="223"/>
    </location>
</feature>
<protein>
    <submittedName>
        <fullName evidence="3">MFS family permease</fullName>
    </submittedName>
</protein>
<sequence length="409" mass="42466">MASTKERSVKSPQKAPAPPLPGGTTLSALAIVAALWVGLQLDGLRKLLRLVVVDDPQGVVQLVIYLSGILVGSTFAGAVCGTILLWWLESRPGTWAARQARYVIGAAGGFLVGVIAGGLVFWTFADKVGVAALVGGVIGVTAIVGGLISAMRPQIMVAAGLLGGVALLVVWFIRGYRSVQDGILDLLNAGTTARDQFNAYGWYGLSTSLLAGFVVGLVVHFYLRKRRARLTLLGHVFAGALPGLFALMAELFMWVVGNQLLSFAGQLSVLDETSVGLASEAQFNGALAVLFAGAMTSLLAVGLLTPKDDMIVTKGKGKPARGVPAPRKTTAKKTVAGKGGNTKNGTARSGGPAKKASAEEKATVGEEATVEGKPVAEEPAKPANSANRRGRPAQKGRTTPDRARPKNRP</sequence>
<keyword evidence="4" id="KW-1185">Reference proteome</keyword>
<dbReference type="RefSeq" id="WP_184792741.1">
    <property type="nucleotide sequence ID" value="NZ_BONT01000028.1"/>
</dbReference>
<keyword evidence="2" id="KW-0472">Membrane</keyword>
<organism evidence="3 4">
    <name type="scientific">Phytomonospora endophytica</name>
    <dbReference type="NCBI Taxonomy" id="714109"/>
    <lineage>
        <taxon>Bacteria</taxon>
        <taxon>Bacillati</taxon>
        <taxon>Actinomycetota</taxon>
        <taxon>Actinomycetes</taxon>
        <taxon>Micromonosporales</taxon>
        <taxon>Micromonosporaceae</taxon>
        <taxon>Phytomonospora</taxon>
    </lineage>
</organism>
<evidence type="ECO:0000313" key="4">
    <source>
        <dbReference type="Proteomes" id="UP000548476"/>
    </source>
</evidence>
<gene>
    <name evidence="3" type="ORF">HNR73_007552</name>
</gene>
<evidence type="ECO:0000256" key="1">
    <source>
        <dbReference type="SAM" id="MobiDB-lite"/>
    </source>
</evidence>
<feature type="transmembrane region" description="Helical" evidence="2">
    <location>
        <begin position="155"/>
        <end position="173"/>
    </location>
</feature>
<feature type="region of interest" description="Disordered" evidence="1">
    <location>
        <begin position="1"/>
        <end position="20"/>
    </location>
</feature>
<feature type="transmembrane region" description="Helical" evidence="2">
    <location>
        <begin position="20"/>
        <end position="39"/>
    </location>
</feature>
<evidence type="ECO:0000313" key="3">
    <source>
        <dbReference type="EMBL" id="MBB6039655.1"/>
    </source>
</evidence>
<feature type="transmembrane region" description="Helical" evidence="2">
    <location>
        <begin position="128"/>
        <end position="148"/>
    </location>
</feature>
<comment type="caution">
    <text evidence="3">The sequence shown here is derived from an EMBL/GenBank/DDBJ whole genome shotgun (WGS) entry which is preliminary data.</text>
</comment>
<keyword evidence="2" id="KW-1133">Transmembrane helix</keyword>
<feature type="transmembrane region" description="Helical" evidence="2">
    <location>
        <begin position="283"/>
        <end position="304"/>
    </location>
</feature>
<feature type="transmembrane region" description="Helical" evidence="2">
    <location>
        <begin position="100"/>
        <end position="122"/>
    </location>
</feature>
<name>A0A841FTK3_9ACTN</name>
<accession>A0A841FTK3</accession>
<feature type="transmembrane region" description="Helical" evidence="2">
    <location>
        <begin position="59"/>
        <end position="88"/>
    </location>
</feature>
<dbReference type="AlphaFoldDB" id="A0A841FTK3"/>
<proteinExistence type="predicted"/>
<dbReference type="EMBL" id="JACHGT010000024">
    <property type="protein sequence ID" value="MBB6039655.1"/>
    <property type="molecule type" value="Genomic_DNA"/>
</dbReference>
<dbReference type="Proteomes" id="UP000548476">
    <property type="component" value="Unassembled WGS sequence"/>
</dbReference>
<feature type="compositionally biased region" description="Basic and acidic residues" evidence="1">
    <location>
        <begin position="398"/>
        <end position="409"/>
    </location>
</feature>
<feature type="region of interest" description="Disordered" evidence="1">
    <location>
        <begin position="311"/>
        <end position="409"/>
    </location>
</feature>
<feature type="transmembrane region" description="Helical" evidence="2">
    <location>
        <begin position="230"/>
        <end position="256"/>
    </location>
</feature>
<keyword evidence="2" id="KW-0812">Transmembrane</keyword>
<evidence type="ECO:0000256" key="2">
    <source>
        <dbReference type="SAM" id="Phobius"/>
    </source>
</evidence>
<reference evidence="3 4" key="1">
    <citation type="submission" date="2020-08" db="EMBL/GenBank/DDBJ databases">
        <title>Genomic Encyclopedia of Type Strains, Phase IV (KMG-IV): sequencing the most valuable type-strain genomes for metagenomic binning, comparative biology and taxonomic classification.</title>
        <authorList>
            <person name="Goeker M."/>
        </authorList>
    </citation>
    <scope>NUCLEOTIDE SEQUENCE [LARGE SCALE GENOMIC DNA]</scope>
    <source>
        <strain evidence="3 4">YIM 65646</strain>
    </source>
</reference>